<evidence type="ECO:0000256" key="3">
    <source>
        <dbReference type="ARBA" id="ARBA00022833"/>
    </source>
</evidence>
<organism evidence="6 7">
    <name type="scientific">Galerina marginata (strain CBS 339.88)</name>
    <dbReference type="NCBI Taxonomy" id="685588"/>
    <lineage>
        <taxon>Eukaryota</taxon>
        <taxon>Fungi</taxon>
        <taxon>Dikarya</taxon>
        <taxon>Basidiomycota</taxon>
        <taxon>Agaricomycotina</taxon>
        <taxon>Agaricomycetes</taxon>
        <taxon>Agaricomycetidae</taxon>
        <taxon>Agaricales</taxon>
        <taxon>Agaricineae</taxon>
        <taxon>Strophariaceae</taxon>
        <taxon>Galerina</taxon>
    </lineage>
</organism>
<proteinExistence type="predicted"/>
<gene>
    <name evidence="6" type="ORF">GALMADRAFT_802022</name>
</gene>
<reference evidence="7" key="1">
    <citation type="journal article" date="2014" name="Proc. Natl. Acad. Sci. U.S.A.">
        <title>Extensive sampling of basidiomycete genomes demonstrates inadequacy of the white-rot/brown-rot paradigm for wood decay fungi.</title>
        <authorList>
            <person name="Riley R."/>
            <person name="Salamov A.A."/>
            <person name="Brown D.W."/>
            <person name="Nagy L.G."/>
            <person name="Floudas D."/>
            <person name="Held B.W."/>
            <person name="Levasseur A."/>
            <person name="Lombard V."/>
            <person name="Morin E."/>
            <person name="Otillar R."/>
            <person name="Lindquist E.A."/>
            <person name="Sun H."/>
            <person name="LaButti K.M."/>
            <person name="Schmutz J."/>
            <person name="Jabbour D."/>
            <person name="Luo H."/>
            <person name="Baker S.E."/>
            <person name="Pisabarro A.G."/>
            <person name="Walton J.D."/>
            <person name="Blanchette R.A."/>
            <person name="Henrissat B."/>
            <person name="Martin F."/>
            <person name="Cullen D."/>
            <person name="Hibbett D.S."/>
            <person name="Grigoriev I.V."/>
        </authorList>
    </citation>
    <scope>NUCLEOTIDE SEQUENCE [LARGE SCALE GENOMIC DNA]</scope>
    <source>
        <strain evidence="7">CBS 339.88</strain>
    </source>
</reference>
<evidence type="ECO:0000313" key="6">
    <source>
        <dbReference type="EMBL" id="KDR71039.1"/>
    </source>
</evidence>
<keyword evidence="7" id="KW-1185">Reference proteome</keyword>
<dbReference type="Proteomes" id="UP000027222">
    <property type="component" value="Unassembled WGS sequence"/>
</dbReference>
<dbReference type="InterPro" id="IPR002893">
    <property type="entry name" value="Znf_MYND"/>
</dbReference>
<evidence type="ECO:0000256" key="2">
    <source>
        <dbReference type="ARBA" id="ARBA00022771"/>
    </source>
</evidence>
<dbReference type="HOGENOM" id="CLU_1332016_0_0_1"/>
<name>A0A067STN0_GALM3</name>
<dbReference type="Gene3D" id="6.10.140.2220">
    <property type="match status" value="1"/>
</dbReference>
<evidence type="ECO:0000256" key="1">
    <source>
        <dbReference type="ARBA" id="ARBA00022723"/>
    </source>
</evidence>
<keyword evidence="2 4" id="KW-0863">Zinc-finger</keyword>
<evidence type="ECO:0000313" key="7">
    <source>
        <dbReference type="Proteomes" id="UP000027222"/>
    </source>
</evidence>
<dbReference type="STRING" id="685588.A0A067STN0"/>
<dbReference type="SUPFAM" id="SSF144232">
    <property type="entry name" value="HIT/MYND zinc finger-like"/>
    <property type="match status" value="1"/>
</dbReference>
<feature type="domain" description="MYND-type" evidence="5">
    <location>
        <begin position="13"/>
        <end position="53"/>
    </location>
</feature>
<dbReference type="EMBL" id="KL142394">
    <property type="protein sequence ID" value="KDR71039.1"/>
    <property type="molecule type" value="Genomic_DNA"/>
</dbReference>
<protein>
    <recommendedName>
        <fullName evidence="5">MYND-type domain-containing protein</fullName>
    </recommendedName>
</protein>
<keyword evidence="3" id="KW-0862">Zinc</keyword>
<sequence>MKMEKRRIPATRCYACYTPPKDKPFSNCARCKLVVYCSRECQKKDWPEHKKACTDTHADTQFAAKCLHRIPEDPGMLLSLEMALAEDYFAAFLAASNCRQMWFVDAKLCITPCKEEDWNALTSPDVPLTPLLDKPIPGVLTLLHFEICTEEDRPWEEDKRAKWGALRQLETSRWFLCLSPCTRHRLTWLPGDIHLGLVHNMMDDVC</sequence>
<dbReference type="PROSITE" id="PS50865">
    <property type="entry name" value="ZF_MYND_2"/>
    <property type="match status" value="1"/>
</dbReference>
<evidence type="ECO:0000259" key="5">
    <source>
        <dbReference type="PROSITE" id="PS50865"/>
    </source>
</evidence>
<dbReference type="Pfam" id="PF01753">
    <property type="entry name" value="zf-MYND"/>
    <property type="match status" value="1"/>
</dbReference>
<dbReference type="AlphaFoldDB" id="A0A067STN0"/>
<accession>A0A067STN0</accession>
<evidence type="ECO:0000256" key="4">
    <source>
        <dbReference type="PROSITE-ProRule" id="PRU00134"/>
    </source>
</evidence>
<dbReference type="OrthoDB" id="341421at2759"/>
<keyword evidence="1" id="KW-0479">Metal-binding</keyword>
<dbReference type="GO" id="GO:0008270">
    <property type="term" value="F:zinc ion binding"/>
    <property type="evidence" value="ECO:0007669"/>
    <property type="project" value="UniProtKB-KW"/>
</dbReference>
<dbReference type="PROSITE" id="PS01360">
    <property type="entry name" value="ZF_MYND_1"/>
    <property type="match status" value="1"/>
</dbReference>